<dbReference type="GO" id="GO:0005509">
    <property type="term" value="F:calcium ion binding"/>
    <property type="evidence" value="ECO:0007669"/>
    <property type="project" value="TreeGrafter"/>
</dbReference>
<dbReference type="GO" id="GO:0004341">
    <property type="term" value="F:gluconolactonase activity"/>
    <property type="evidence" value="ECO:0007669"/>
    <property type="project" value="TreeGrafter"/>
</dbReference>
<feature type="binding site" evidence="3">
    <location>
        <position position="17"/>
    </location>
    <ligand>
        <name>a divalent metal cation</name>
        <dbReference type="ChEBI" id="CHEBI:60240"/>
    </ligand>
</feature>
<feature type="binding site" evidence="3">
    <location>
        <position position="148"/>
    </location>
    <ligand>
        <name>a divalent metal cation</name>
        <dbReference type="ChEBI" id="CHEBI:60240"/>
    </ligand>
</feature>
<keyword evidence="3" id="KW-0862">Zinc</keyword>
<protein>
    <recommendedName>
        <fullName evidence="4">SMP-30/Gluconolactonase/LRE-like region domain-containing protein</fullName>
    </recommendedName>
</protein>
<reference evidence="5 6" key="1">
    <citation type="journal article" date="2013" name="Genome Announc.">
        <title>Draft Genome Sequence of Strain JLT2015T, Belonging to the Family Sphingomonadaceae of the Alphaproteobacteria.</title>
        <authorList>
            <person name="Tang K."/>
            <person name="Liu K."/>
            <person name="Li S."/>
            <person name="Jiao N."/>
        </authorList>
    </citation>
    <scope>NUCLEOTIDE SEQUENCE [LARGE SCALE GENOMIC DNA]</scope>
    <source>
        <strain evidence="5 6">JLT2015</strain>
    </source>
</reference>
<dbReference type="SUPFAM" id="SSF63829">
    <property type="entry name" value="Calcium-dependent phosphotriesterase"/>
    <property type="match status" value="1"/>
</dbReference>
<comment type="caution">
    <text evidence="5">The sequence shown here is derived from an EMBL/GenBank/DDBJ whole genome shotgun (WGS) entry which is preliminary data.</text>
</comment>
<dbReference type="InterPro" id="IPR005511">
    <property type="entry name" value="SMP-30"/>
</dbReference>
<keyword evidence="6" id="KW-1185">Reference proteome</keyword>
<evidence type="ECO:0000256" key="2">
    <source>
        <dbReference type="PIRSR" id="PIRSR605511-1"/>
    </source>
</evidence>
<dbReference type="PANTHER" id="PTHR10907:SF47">
    <property type="entry name" value="REGUCALCIN"/>
    <property type="match status" value="1"/>
</dbReference>
<dbReference type="RefSeq" id="WP_008599734.1">
    <property type="nucleotide sequence ID" value="NZ_AMRV01000001.1"/>
</dbReference>
<dbReference type="GO" id="GO:0019853">
    <property type="term" value="P:L-ascorbic acid biosynthetic process"/>
    <property type="evidence" value="ECO:0007669"/>
    <property type="project" value="TreeGrafter"/>
</dbReference>
<sequence length="284" mass="30887">MTGAVRKVWNEGAILGEGPVWVAKENALYWVDIKAPALHRLPLDGAERRSWPLPELTGWIVPRRAGGFVIGQASGPALLTLDPFTIEPLGDPHPEQEDSRLNDAVVSADGSIWFGTMDNAEEDAFGGLYRLAPDRRIERVDSGYLVPNGPAISADGTTLFHTHSPERTVYAFDLEGGTLANKRVHIRFEEEWGYPDGMAADAEGGLWITHWDGACVSRFDARGRRDRRIELPVRKPTKPVFAGDALDRMFVTSASVGEPAGSLGGAVFEVDAGVRGAPMHEYSG</sequence>
<feature type="binding site" evidence="3">
    <location>
        <position position="102"/>
    </location>
    <ligand>
        <name>substrate</name>
    </ligand>
</feature>
<name>M2TRJ8_9SPHN</name>
<gene>
    <name evidence="5" type="ORF">C725_0326</name>
</gene>
<dbReference type="Pfam" id="PF08450">
    <property type="entry name" value="SGL"/>
    <property type="match status" value="1"/>
</dbReference>
<feature type="binding site" evidence="3">
    <location>
        <position position="196"/>
    </location>
    <ligand>
        <name>a divalent metal cation</name>
        <dbReference type="ChEBI" id="CHEBI:60240"/>
    </ligand>
</feature>
<dbReference type="AlphaFoldDB" id="M2TRJ8"/>
<comment type="similarity">
    <text evidence="1">Belongs to the SMP-30/CGR1 family.</text>
</comment>
<feature type="active site" description="Proton donor/acceptor" evidence="2">
    <location>
        <position position="196"/>
    </location>
</feature>
<organism evidence="5 6">
    <name type="scientific">Pacificimonas flava</name>
    <dbReference type="NCBI Taxonomy" id="1234595"/>
    <lineage>
        <taxon>Bacteria</taxon>
        <taxon>Pseudomonadati</taxon>
        <taxon>Pseudomonadota</taxon>
        <taxon>Alphaproteobacteria</taxon>
        <taxon>Sphingomonadales</taxon>
        <taxon>Sphingosinicellaceae</taxon>
        <taxon>Pacificimonas</taxon>
    </lineage>
</organism>
<feature type="binding site" evidence="3">
    <location>
        <position position="100"/>
    </location>
    <ligand>
        <name>substrate</name>
    </ligand>
</feature>
<evidence type="ECO:0000313" key="6">
    <source>
        <dbReference type="Proteomes" id="UP000011717"/>
    </source>
</evidence>
<dbReference type="PRINTS" id="PR01790">
    <property type="entry name" value="SMP30FAMILY"/>
</dbReference>
<keyword evidence="3" id="KW-0479">Metal-binding</keyword>
<proteinExistence type="inferred from homology"/>
<dbReference type="Proteomes" id="UP000011717">
    <property type="component" value="Unassembled WGS sequence"/>
</dbReference>
<comment type="cofactor">
    <cofactor evidence="3">
        <name>Zn(2+)</name>
        <dbReference type="ChEBI" id="CHEBI:29105"/>
    </cofactor>
    <text evidence="3">Binds 1 divalent metal cation per subunit.</text>
</comment>
<evidence type="ECO:0000256" key="3">
    <source>
        <dbReference type="PIRSR" id="PIRSR605511-2"/>
    </source>
</evidence>
<evidence type="ECO:0000259" key="4">
    <source>
        <dbReference type="Pfam" id="PF08450"/>
    </source>
</evidence>
<dbReference type="EMBL" id="AMRV01000001">
    <property type="protein sequence ID" value="EMD84396.1"/>
    <property type="molecule type" value="Genomic_DNA"/>
</dbReference>
<feature type="domain" description="SMP-30/Gluconolactonase/LRE-like region" evidence="4">
    <location>
        <begin position="15"/>
        <end position="255"/>
    </location>
</feature>
<dbReference type="PANTHER" id="PTHR10907">
    <property type="entry name" value="REGUCALCIN"/>
    <property type="match status" value="1"/>
</dbReference>
<dbReference type="InterPro" id="IPR011042">
    <property type="entry name" value="6-blade_b-propeller_TolB-like"/>
</dbReference>
<evidence type="ECO:0000256" key="1">
    <source>
        <dbReference type="ARBA" id="ARBA00008853"/>
    </source>
</evidence>
<evidence type="ECO:0000313" key="5">
    <source>
        <dbReference type="EMBL" id="EMD84396.1"/>
    </source>
</evidence>
<dbReference type="Gene3D" id="2.120.10.30">
    <property type="entry name" value="TolB, C-terminal domain"/>
    <property type="match status" value="1"/>
</dbReference>
<accession>M2TRJ8</accession>
<dbReference type="OrthoDB" id="2633250at2"/>
<dbReference type="InterPro" id="IPR013658">
    <property type="entry name" value="SGL"/>
</dbReference>